<dbReference type="InterPro" id="IPR037151">
    <property type="entry name" value="AlkB-like_sf"/>
</dbReference>
<dbReference type="RefSeq" id="WP_253967050.1">
    <property type="nucleotide sequence ID" value="NZ_JAMFTH010000001.1"/>
</dbReference>
<dbReference type="Proteomes" id="UP001139319">
    <property type="component" value="Unassembled WGS sequence"/>
</dbReference>
<gene>
    <name evidence="10" type="ORF">M6D89_05655</name>
</gene>
<dbReference type="Pfam" id="PF13532">
    <property type="entry name" value="2OG-FeII_Oxy_2"/>
    <property type="match status" value="1"/>
</dbReference>
<evidence type="ECO:0000256" key="5">
    <source>
        <dbReference type="ARBA" id="ARBA00022964"/>
    </source>
</evidence>
<reference evidence="10" key="1">
    <citation type="submission" date="2022-05" db="EMBL/GenBank/DDBJ databases">
        <authorList>
            <person name="Sun H.-N."/>
        </authorList>
    </citation>
    <scope>NUCLEOTIDE SEQUENCE</scope>
    <source>
        <strain evidence="10">HB14</strain>
    </source>
</reference>
<evidence type="ECO:0000256" key="3">
    <source>
        <dbReference type="ARBA" id="ARBA00022763"/>
    </source>
</evidence>
<dbReference type="PANTHER" id="PTHR31212">
    <property type="entry name" value="ALPHA-KETOGLUTARATE-DEPENDENT DIOXYGENASE ALKB HOMOLOG 3"/>
    <property type="match status" value="1"/>
</dbReference>
<dbReference type="GO" id="GO:0051213">
    <property type="term" value="F:dioxygenase activity"/>
    <property type="evidence" value="ECO:0007669"/>
    <property type="project" value="UniProtKB-KW"/>
</dbReference>
<keyword evidence="3" id="KW-0227">DNA damage</keyword>
<keyword evidence="4" id="KW-0460">Magnesium</keyword>
<name>A0A9X2KSF4_9GAMM</name>
<comment type="cofactor">
    <cofactor evidence="1">
        <name>Fe(2+)</name>
        <dbReference type="ChEBI" id="CHEBI:29033"/>
    </cofactor>
</comment>
<evidence type="ECO:0000259" key="9">
    <source>
        <dbReference type="PROSITE" id="PS51471"/>
    </source>
</evidence>
<dbReference type="InterPro" id="IPR027450">
    <property type="entry name" value="AlkB-like"/>
</dbReference>
<evidence type="ECO:0000256" key="2">
    <source>
        <dbReference type="ARBA" id="ARBA00022723"/>
    </source>
</evidence>
<feature type="domain" description="Fe2OG dioxygenase" evidence="9">
    <location>
        <begin position="105"/>
        <end position="202"/>
    </location>
</feature>
<dbReference type="FunFam" id="2.60.120.590:FF:000004">
    <property type="entry name" value="DNA oxidative demethylase ALKBH2"/>
    <property type="match status" value="1"/>
</dbReference>
<dbReference type="GO" id="GO:0006307">
    <property type="term" value="P:DNA alkylation repair"/>
    <property type="evidence" value="ECO:0007669"/>
    <property type="project" value="InterPro"/>
</dbReference>
<dbReference type="Gene3D" id="2.60.120.590">
    <property type="entry name" value="Alpha-ketoglutarate-dependent dioxygenase AlkB-like"/>
    <property type="match status" value="1"/>
</dbReference>
<dbReference type="SUPFAM" id="SSF51197">
    <property type="entry name" value="Clavaminate synthase-like"/>
    <property type="match status" value="1"/>
</dbReference>
<keyword evidence="8" id="KW-0234">DNA repair</keyword>
<accession>A0A9X2KSF4</accession>
<evidence type="ECO:0000256" key="8">
    <source>
        <dbReference type="ARBA" id="ARBA00023204"/>
    </source>
</evidence>
<comment type="caution">
    <text evidence="10">The sequence shown here is derived from an EMBL/GenBank/DDBJ whole genome shotgun (WGS) entry which is preliminary data.</text>
</comment>
<keyword evidence="5 10" id="KW-0223">Dioxygenase</keyword>
<reference evidence="10" key="2">
    <citation type="submission" date="2023-01" db="EMBL/GenBank/DDBJ databases">
        <title>Gilvimarinus xylanilyticus HB14 isolated from Caulerpa lentillifera aquaculture base in Hainan, China.</title>
        <authorList>
            <person name="Zhang Y.-J."/>
        </authorList>
    </citation>
    <scope>NUCLEOTIDE SEQUENCE</scope>
    <source>
        <strain evidence="10">HB14</strain>
    </source>
</reference>
<evidence type="ECO:0000256" key="6">
    <source>
        <dbReference type="ARBA" id="ARBA00023002"/>
    </source>
</evidence>
<organism evidence="10 11">
    <name type="scientific">Gilvimarinus xylanilyticus</name>
    <dbReference type="NCBI Taxonomy" id="2944139"/>
    <lineage>
        <taxon>Bacteria</taxon>
        <taxon>Pseudomonadati</taxon>
        <taxon>Pseudomonadota</taxon>
        <taxon>Gammaproteobacteria</taxon>
        <taxon>Cellvibrionales</taxon>
        <taxon>Cellvibrionaceae</taxon>
        <taxon>Gilvimarinus</taxon>
    </lineage>
</organism>
<keyword evidence="7" id="KW-0408">Iron</keyword>
<evidence type="ECO:0000256" key="7">
    <source>
        <dbReference type="ARBA" id="ARBA00023004"/>
    </source>
</evidence>
<dbReference type="InterPro" id="IPR005123">
    <property type="entry name" value="Oxoglu/Fe-dep_dioxygenase_dom"/>
</dbReference>
<dbReference type="GO" id="GO:0140097">
    <property type="term" value="F:catalytic activity, acting on DNA"/>
    <property type="evidence" value="ECO:0007669"/>
    <property type="project" value="UniProtKB-ARBA"/>
</dbReference>
<keyword evidence="2" id="KW-0479">Metal-binding</keyword>
<dbReference type="GO" id="GO:0032451">
    <property type="term" value="F:demethylase activity"/>
    <property type="evidence" value="ECO:0007669"/>
    <property type="project" value="UniProtKB-ARBA"/>
</dbReference>
<dbReference type="EMBL" id="JAMFTH010000001">
    <property type="protein sequence ID" value="MCP8898781.1"/>
    <property type="molecule type" value="Genomic_DNA"/>
</dbReference>
<proteinExistence type="predicted"/>
<dbReference type="PROSITE" id="PS51471">
    <property type="entry name" value="FE2OG_OXY"/>
    <property type="match status" value="1"/>
</dbReference>
<dbReference type="GO" id="GO:0046872">
    <property type="term" value="F:metal ion binding"/>
    <property type="evidence" value="ECO:0007669"/>
    <property type="project" value="UniProtKB-KW"/>
</dbReference>
<dbReference type="PANTHER" id="PTHR31212:SF4">
    <property type="entry name" value="ALPHA-KETOGLUTARATE-DEPENDENT DIOXYGENASE ALKB HOMOLOG 3"/>
    <property type="match status" value="1"/>
</dbReference>
<evidence type="ECO:0000256" key="1">
    <source>
        <dbReference type="ARBA" id="ARBA00001954"/>
    </source>
</evidence>
<protein>
    <submittedName>
        <fullName evidence="10">Alpha-ketoglutarate-dependent dioxygenase AlkB</fullName>
    </submittedName>
</protein>
<keyword evidence="11" id="KW-1185">Reference proteome</keyword>
<sequence>MNQSDLFTHPGPETLITEDGHALVYRHWLDPKRADDSFTVLKETLAWEQSVLMMYGKRVAIPRLNAWYGDTGSRYQYSGAYFSPLPWTAELSSLRDAIQTTTGFGYNSVLANLYRNGADGVAWHSDDEPELGPEPAIASLSLGQTRRFTLRHKTNGHRVAVDLQHGDLLLMHGPLQRFWQHQIAKSKKPLGPRINLTYRWVVSSSQGV</sequence>
<evidence type="ECO:0000313" key="11">
    <source>
        <dbReference type="Proteomes" id="UP001139319"/>
    </source>
</evidence>
<dbReference type="InterPro" id="IPR032854">
    <property type="entry name" value="ALKBH3"/>
</dbReference>
<evidence type="ECO:0000313" key="10">
    <source>
        <dbReference type="EMBL" id="MCP8898781.1"/>
    </source>
</evidence>
<dbReference type="GO" id="GO:0016705">
    <property type="term" value="F:oxidoreductase activity, acting on paired donors, with incorporation or reduction of molecular oxygen"/>
    <property type="evidence" value="ECO:0007669"/>
    <property type="project" value="UniProtKB-ARBA"/>
</dbReference>
<dbReference type="AlphaFoldDB" id="A0A9X2KSF4"/>
<keyword evidence="6" id="KW-0560">Oxidoreductase</keyword>
<evidence type="ECO:0000256" key="4">
    <source>
        <dbReference type="ARBA" id="ARBA00022842"/>
    </source>
</evidence>
<dbReference type="GO" id="GO:0016787">
    <property type="term" value="F:hydrolase activity"/>
    <property type="evidence" value="ECO:0007669"/>
    <property type="project" value="UniProtKB-ARBA"/>
</dbReference>